<dbReference type="RefSeq" id="WP_218258934.1">
    <property type="nucleotide sequence ID" value="NZ_CP077717.1"/>
</dbReference>
<sequence length="120" mass="14094">MSSNQTNRHLLLKARRVVKEGRFVSLSLKGTLFTIFIYIGRNNDYTLDLNYCSCPFYLFNVLLRNKYDFCYHTLGLKYALEKDQLTKIELYAGDFKEILTEIYTCGKSLKLRRILSNVES</sequence>
<evidence type="ECO:0000313" key="5">
    <source>
        <dbReference type="Proteomes" id="UP000694018"/>
    </source>
</evidence>
<dbReference type="OrthoDB" id="35947at2157"/>
<dbReference type="Proteomes" id="UP000694018">
    <property type="component" value="Chromosome"/>
</dbReference>
<dbReference type="EMBL" id="CP077717">
    <property type="protein sequence ID" value="QXJ30305.1"/>
    <property type="molecule type" value="Genomic_DNA"/>
</dbReference>
<evidence type="ECO:0000259" key="3">
    <source>
        <dbReference type="PROSITE" id="PS50966"/>
    </source>
</evidence>
<keyword evidence="1" id="KW-0862">Zinc</keyword>
<dbReference type="PROSITE" id="PS50966">
    <property type="entry name" value="ZF_SWIM"/>
    <property type="match status" value="1"/>
</dbReference>
<organism evidence="4 5">
    <name type="scientific">Saccharolobus shibatae (strain ATCC 51178 / DSM 5389 / JCM 8931 / NBRC 15437 / B12)</name>
    <name type="common">Sulfolobus shibatae</name>
    <dbReference type="NCBI Taxonomy" id="523848"/>
    <lineage>
        <taxon>Archaea</taxon>
        <taxon>Thermoproteota</taxon>
        <taxon>Thermoprotei</taxon>
        <taxon>Sulfolobales</taxon>
        <taxon>Sulfolobaceae</taxon>
        <taxon>Saccharolobus</taxon>
    </lineage>
</organism>
<feature type="transmembrane region" description="Helical" evidence="2">
    <location>
        <begin position="21"/>
        <end position="40"/>
    </location>
</feature>
<reference evidence="4" key="1">
    <citation type="journal article" date="2021" name="Environ. Microbiol.">
        <title>New insights into the diversity and evolution of the archaeal mobilome from three complete genomes of Saccharolobus shibatae.</title>
        <authorList>
            <person name="Medvedeva S."/>
            <person name="Brandt D."/>
            <person name="Cvirkaite-Krupovic V."/>
            <person name="Liu Y."/>
            <person name="Severinov K."/>
            <person name="Ishino S."/>
            <person name="Ishino Y."/>
            <person name="Prangishvili D."/>
            <person name="Kalinowski J."/>
            <person name="Krupovic M."/>
        </authorList>
    </citation>
    <scope>NUCLEOTIDE SEQUENCE</scope>
    <source>
        <strain evidence="4">B12</strain>
    </source>
</reference>
<dbReference type="AlphaFoldDB" id="A0A8F5BRV3"/>
<dbReference type="GeneID" id="65564682"/>
<evidence type="ECO:0000256" key="1">
    <source>
        <dbReference type="PROSITE-ProRule" id="PRU00325"/>
    </source>
</evidence>
<keyword evidence="2" id="KW-0812">Transmembrane</keyword>
<name>A0A8F5BRV3_SACSH</name>
<accession>A0A8F5BRV3</accession>
<protein>
    <recommendedName>
        <fullName evidence="3">SWIM-type domain-containing protein</fullName>
    </recommendedName>
</protein>
<gene>
    <name evidence="4" type="ORF">J5U23_03204</name>
</gene>
<dbReference type="InterPro" id="IPR007527">
    <property type="entry name" value="Znf_SWIM"/>
</dbReference>
<evidence type="ECO:0000256" key="2">
    <source>
        <dbReference type="SAM" id="Phobius"/>
    </source>
</evidence>
<keyword evidence="2" id="KW-0472">Membrane</keyword>
<keyword evidence="1" id="KW-0863">Zinc-finger</keyword>
<dbReference type="KEGG" id="sshi:J5U23_03204"/>
<feature type="domain" description="SWIM-type" evidence="3">
    <location>
        <begin position="33"/>
        <end position="81"/>
    </location>
</feature>
<dbReference type="GO" id="GO:0008270">
    <property type="term" value="F:zinc ion binding"/>
    <property type="evidence" value="ECO:0007669"/>
    <property type="project" value="UniProtKB-KW"/>
</dbReference>
<proteinExistence type="predicted"/>
<keyword evidence="1" id="KW-0479">Metal-binding</keyword>
<keyword evidence="2" id="KW-1133">Transmembrane helix</keyword>
<evidence type="ECO:0000313" key="4">
    <source>
        <dbReference type="EMBL" id="QXJ30305.1"/>
    </source>
</evidence>